<keyword evidence="3" id="KW-0804">Transcription</keyword>
<dbReference type="RefSeq" id="WP_319167329.1">
    <property type="nucleotide sequence ID" value="NZ_JARAWP010000040.1"/>
</dbReference>
<dbReference type="InterPro" id="IPR011990">
    <property type="entry name" value="TPR-like_helical_dom_sf"/>
</dbReference>
<keyword evidence="2" id="KW-0238">DNA-binding</keyword>
<dbReference type="InterPro" id="IPR036390">
    <property type="entry name" value="WH_DNA-bd_sf"/>
</dbReference>
<dbReference type="Gene3D" id="3.40.50.300">
    <property type="entry name" value="P-loop containing nucleotide triphosphate hydrolases"/>
    <property type="match status" value="1"/>
</dbReference>
<evidence type="ECO:0000256" key="2">
    <source>
        <dbReference type="ARBA" id="ARBA00023125"/>
    </source>
</evidence>
<dbReference type="PANTHER" id="PTHR44846">
    <property type="entry name" value="MANNOSYL-D-GLYCERATE TRANSPORT/METABOLISM SYSTEM REPRESSOR MNGR-RELATED"/>
    <property type="match status" value="1"/>
</dbReference>
<evidence type="ECO:0000259" key="5">
    <source>
        <dbReference type="PROSITE" id="PS50949"/>
    </source>
</evidence>
<evidence type="ECO:0000256" key="4">
    <source>
        <dbReference type="SAM" id="MobiDB-lite"/>
    </source>
</evidence>
<proteinExistence type="predicted"/>
<gene>
    <name evidence="6" type="ORF">PV666_44885</name>
</gene>
<dbReference type="InterPro" id="IPR036388">
    <property type="entry name" value="WH-like_DNA-bd_sf"/>
</dbReference>
<dbReference type="SUPFAM" id="SSF48452">
    <property type="entry name" value="TPR-like"/>
    <property type="match status" value="1"/>
</dbReference>
<evidence type="ECO:0000313" key="6">
    <source>
        <dbReference type="EMBL" id="MDX3024954.1"/>
    </source>
</evidence>
<dbReference type="PANTHER" id="PTHR44846:SF1">
    <property type="entry name" value="MANNOSYL-D-GLYCERATE TRANSPORT_METABOLISM SYSTEM REPRESSOR MNGR-RELATED"/>
    <property type="match status" value="1"/>
</dbReference>
<feature type="region of interest" description="Disordered" evidence="4">
    <location>
        <begin position="220"/>
        <end position="250"/>
    </location>
</feature>
<keyword evidence="7" id="KW-1185">Reference proteome</keyword>
<dbReference type="Gene3D" id="1.25.40.10">
    <property type="entry name" value="Tetratricopeptide repeat domain"/>
    <property type="match status" value="1"/>
</dbReference>
<dbReference type="Pfam" id="PF00392">
    <property type="entry name" value="GntR"/>
    <property type="match status" value="1"/>
</dbReference>
<dbReference type="InterPro" id="IPR027417">
    <property type="entry name" value="P-loop_NTPase"/>
</dbReference>
<comment type="caution">
    <text evidence="6">The sequence shown here is derived from an EMBL/GenBank/DDBJ whole genome shotgun (WGS) entry which is preliminary data.</text>
</comment>
<dbReference type="SMART" id="SM00345">
    <property type="entry name" value="HTH_GNTR"/>
    <property type="match status" value="1"/>
</dbReference>
<accession>A0ABU4MBS8</accession>
<evidence type="ECO:0000313" key="7">
    <source>
        <dbReference type="Proteomes" id="UP001272987"/>
    </source>
</evidence>
<dbReference type="PRINTS" id="PR00364">
    <property type="entry name" value="DISEASERSIST"/>
</dbReference>
<feature type="domain" description="HTH gntR-type" evidence="5">
    <location>
        <begin position="721"/>
        <end position="789"/>
    </location>
</feature>
<reference evidence="6 7" key="1">
    <citation type="journal article" date="2023" name="Microb. Genom.">
        <title>Mesoterricola silvestris gen. nov., sp. nov., Mesoterricola sediminis sp. nov., Geothrix oryzae sp. nov., Geothrix edaphica sp. nov., Geothrix rubra sp. nov., and Geothrix limicola sp. nov., six novel members of Acidobacteriota isolated from soils.</title>
        <authorList>
            <person name="Weisberg A.J."/>
            <person name="Pearce E."/>
            <person name="Kramer C.G."/>
            <person name="Chang J.H."/>
            <person name="Clarke C.R."/>
        </authorList>
    </citation>
    <scope>NUCLEOTIDE SEQUENCE [LARGE SCALE GENOMIC DNA]</scope>
    <source>
        <strain evidence="6 7">NB05-1H</strain>
    </source>
</reference>
<organism evidence="6 7">
    <name type="scientific">Streptomyces acidiscabies</name>
    <dbReference type="NCBI Taxonomy" id="42234"/>
    <lineage>
        <taxon>Bacteria</taxon>
        <taxon>Bacillati</taxon>
        <taxon>Actinomycetota</taxon>
        <taxon>Actinomycetes</taxon>
        <taxon>Kitasatosporales</taxon>
        <taxon>Streptomycetaceae</taxon>
        <taxon>Streptomyces</taxon>
    </lineage>
</organism>
<evidence type="ECO:0000256" key="1">
    <source>
        <dbReference type="ARBA" id="ARBA00023015"/>
    </source>
</evidence>
<dbReference type="EMBL" id="JARAWP010000040">
    <property type="protein sequence ID" value="MDX3024954.1"/>
    <property type="molecule type" value="Genomic_DNA"/>
</dbReference>
<dbReference type="SUPFAM" id="SSF46785">
    <property type="entry name" value="Winged helix' DNA-binding domain"/>
    <property type="match status" value="1"/>
</dbReference>
<feature type="compositionally biased region" description="Low complexity" evidence="4">
    <location>
        <begin position="220"/>
        <end position="237"/>
    </location>
</feature>
<name>A0ABU4MBS8_9ACTN</name>
<sequence length="801" mass="84301">MSIAPEFPGGGGLPAVPRLFGPRRHDVARIVTALGAIPVGGPRIAVITGPGGCGTTTLAVHVVQRLALDHALRPLYADLHTLPPGGEAGVEDVLRRLLRILCPRRRPGSGHVQDVWRSVTEQGPVCLLLDGAVRSETVRALMPSGQGHHVVVTSRASLDGLAAEGAYRSCPSPLAAATARAYLKSGLGRDLLPGEKEIVAGCGGMPLALSLTAARLASPADGPSAPAVRPRPSALPAKGRRGPGAGPSLRERAQHAVTTAIGRTYAALPDGAAVLYRRVGVLPAACLDTDLAAAAGAVAPGTAARYLGVLEKARLVEQVPQSTKSPVRGPVYRCPATIREDAVRRARAAGEDEDGVLHRALAAVRDTACAAAWLLDPAHHLLLRNHRCTPSSPSSPARFTSADEALSWLAGRRDTVEGLVRAALGARQDALLPVLVHGLWPLLDAAGDHSLLYDALPAGIDAARRLGDPVAEQTLLVTLGICLSGTNQHLRADTALTAAADLALAQDDLRAQARITFQRGVNAVTCGRHALRSQAAGHFTRASDLHRVLLTQPGLTPVEHSAVRREAALTHMRLARIHRDAGRTNTAIALLNLARDELFGLGDRFEATRALLHLAASYARHGEPRHALLLGSAAVTGFDELGAAHWQGLSRELLARISLLAGGTGIRDAETLYRTALRHYKRCEVPDRRNIHRVERAIGALAALPSPRAGNPAAPGCGVTPRTAAETEAVIRARLADDTYPRGTWLPSEQRLAEELAVSTHCVKAALARLRAEGLLAAPRSRGTYVVDSAAPDTVPARPHR</sequence>
<dbReference type="InterPro" id="IPR050679">
    <property type="entry name" value="Bact_HTH_transcr_reg"/>
</dbReference>
<keyword evidence="1" id="KW-0805">Transcription regulation</keyword>
<dbReference type="Proteomes" id="UP001272987">
    <property type="component" value="Unassembled WGS sequence"/>
</dbReference>
<protein>
    <submittedName>
        <fullName evidence="6">GntR family transcriptional regulator</fullName>
    </submittedName>
</protein>
<evidence type="ECO:0000256" key="3">
    <source>
        <dbReference type="ARBA" id="ARBA00023163"/>
    </source>
</evidence>
<dbReference type="Gene3D" id="1.10.10.10">
    <property type="entry name" value="Winged helix-like DNA-binding domain superfamily/Winged helix DNA-binding domain"/>
    <property type="match status" value="1"/>
</dbReference>
<dbReference type="PROSITE" id="PS50949">
    <property type="entry name" value="HTH_GNTR"/>
    <property type="match status" value="1"/>
</dbReference>
<dbReference type="InterPro" id="IPR000524">
    <property type="entry name" value="Tscrpt_reg_HTH_GntR"/>
</dbReference>
<dbReference type="SUPFAM" id="SSF52540">
    <property type="entry name" value="P-loop containing nucleoside triphosphate hydrolases"/>
    <property type="match status" value="1"/>
</dbReference>